<evidence type="ECO:0000256" key="1">
    <source>
        <dbReference type="ARBA" id="ARBA00004496"/>
    </source>
</evidence>
<dbReference type="GO" id="GO:0005737">
    <property type="term" value="C:cytoplasm"/>
    <property type="evidence" value="ECO:0007669"/>
    <property type="project" value="UniProtKB-SubCell"/>
</dbReference>
<comment type="similarity">
    <text evidence="2">Belongs to the universal stress protein A family.</text>
</comment>
<dbReference type="SUPFAM" id="SSF52402">
    <property type="entry name" value="Adenine nucleotide alpha hydrolases-like"/>
    <property type="match status" value="2"/>
</dbReference>
<dbReference type="PANTHER" id="PTHR47892:SF1">
    <property type="entry name" value="UNIVERSAL STRESS PROTEIN E"/>
    <property type="match status" value="1"/>
</dbReference>
<evidence type="ECO:0000313" key="6">
    <source>
        <dbReference type="EMBL" id="KFI19847.1"/>
    </source>
</evidence>
<dbReference type="PRINTS" id="PR01438">
    <property type="entry name" value="UNVRSLSTRESS"/>
</dbReference>
<protein>
    <submittedName>
        <fullName evidence="6">Universal stress protein</fullName>
    </submittedName>
</protein>
<comment type="caution">
    <text evidence="6">The sequence shown here is derived from an EMBL/GenBank/DDBJ whole genome shotgun (WGS) entry which is preliminary data.</text>
</comment>
<name>A0A0E2ZN94_9GAMM</name>
<dbReference type="Gene3D" id="3.40.50.12370">
    <property type="match status" value="1"/>
</dbReference>
<dbReference type="InterPro" id="IPR006015">
    <property type="entry name" value="Universal_stress_UspA"/>
</dbReference>
<evidence type="ECO:0000256" key="4">
    <source>
        <dbReference type="ARBA" id="ARBA00037131"/>
    </source>
</evidence>
<dbReference type="AlphaFoldDB" id="A0A0E2ZN94"/>
<reference evidence="6 7" key="1">
    <citation type="submission" date="2014-07" db="EMBL/GenBank/DDBJ databases">
        <title>Comparative analysis of Nitrosococcus oceani genome inventories of strains from Pacific and Atlantic gyres.</title>
        <authorList>
            <person name="Lim C.K."/>
            <person name="Wang L."/>
            <person name="Sayavedra-Soto L.A."/>
            <person name="Klotz M.G."/>
        </authorList>
    </citation>
    <scope>NUCLEOTIDE SEQUENCE [LARGE SCALE GENOMIC DNA]</scope>
    <source>
        <strain evidence="6 7">C-27</strain>
    </source>
</reference>
<evidence type="ECO:0000313" key="7">
    <source>
        <dbReference type="Proteomes" id="UP000028839"/>
    </source>
</evidence>
<evidence type="ECO:0000256" key="3">
    <source>
        <dbReference type="ARBA" id="ARBA00022490"/>
    </source>
</evidence>
<evidence type="ECO:0000256" key="2">
    <source>
        <dbReference type="ARBA" id="ARBA00008791"/>
    </source>
</evidence>
<dbReference type="Proteomes" id="UP000028839">
    <property type="component" value="Unassembled WGS sequence"/>
</dbReference>
<comment type="subcellular location">
    <subcellularLocation>
        <location evidence="1">Cytoplasm</location>
    </subcellularLocation>
</comment>
<dbReference type="EMBL" id="JPGN01000036">
    <property type="protein sequence ID" value="KFI19847.1"/>
    <property type="molecule type" value="Genomic_DNA"/>
</dbReference>
<comment type="function">
    <text evidence="4">Required for resistance to DNA-damaging agents.</text>
</comment>
<proteinExistence type="inferred from homology"/>
<dbReference type="Pfam" id="PF00582">
    <property type="entry name" value="Usp"/>
    <property type="match status" value="2"/>
</dbReference>
<evidence type="ECO:0000259" key="5">
    <source>
        <dbReference type="Pfam" id="PF00582"/>
    </source>
</evidence>
<dbReference type="HOGENOM" id="CLU_049301_1_2_6"/>
<dbReference type="PANTHER" id="PTHR47892">
    <property type="entry name" value="UNIVERSAL STRESS PROTEIN E"/>
    <property type="match status" value="1"/>
</dbReference>
<keyword evidence="3" id="KW-0963">Cytoplasm</keyword>
<sequence>MAGRQRILTVLNQDELDSQPEPALERGVFIARETNAILELFVSEYHPSFYTPLIGKSLHNEWKPETYIRFALSQLQEISERLAHREQLDVLADAAWNRHQYDGIMGKISRIKPDLIIKTTRHDNRLNRTFFNYTDWHLIRNCPCPLMLAKGEDSWETRAVVACVDPSHLHGRMEALDNSIIEIAQWLAYRLKGELYIFHAIDFMPESVFRLWQPGSNYNTYKKESRQEHETLLNELLKPYGIGSQRIHILEGGSAETLLSFAQETNASLVVMGAVSKGTLGNLLIGNTAEKVLDALRCDILVVKSNPLEVKELNAELVFS</sequence>
<dbReference type="InterPro" id="IPR006016">
    <property type="entry name" value="UspA"/>
</dbReference>
<gene>
    <name evidence="6" type="ORF">IB75_06565</name>
</gene>
<organism evidence="6 7">
    <name type="scientific">Nitrosococcus oceani C-27</name>
    <dbReference type="NCBI Taxonomy" id="314279"/>
    <lineage>
        <taxon>Bacteria</taxon>
        <taxon>Pseudomonadati</taxon>
        <taxon>Pseudomonadota</taxon>
        <taxon>Gammaproteobacteria</taxon>
        <taxon>Chromatiales</taxon>
        <taxon>Chromatiaceae</taxon>
        <taxon>Nitrosococcus</taxon>
    </lineage>
</organism>
<feature type="domain" description="UspA" evidence="5">
    <location>
        <begin position="180"/>
        <end position="304"/>
    </location>
</feature>
<accession>A0A0E2ZN94</accession>
<feature type="domain" description="UspA" evidence="5">
    <location>
        <begin position="16"/>
        <end position="149"/>
    </location>
</feature>
<dbReference type="OrthoDB" id="239260at2"/>